<dbReference type="KEGG" id="sale:EPH95_06735"/>
<name>A0A514LI00_9BACI</name>
<gene>
    <name evidence="1" type="ORF">EPH95_06735</name>
</gene>
<reference evidence="2" key="1">
    <citation type="submission" date="2019-01" db="EMBL/GenBank/DDBJ databases">
        <title>Genomic analysis of Salicibibacter sp. NKC3-5.</title>
        <authorList>
            <person name="Oh Y.J."/>
        </authorList>
    </citation>
    <scope>NUCLEOTIDE SEQUENCE [LARGE SCALE GENOMIC DNA]</scope>
    <source>
        <strain evidence="2">NKC3-5</strain>
    </source>
</reference>
<keyword evidence="2" id="KW-1185">Reference proteome</keyword>
<proteinExistence type="predicted"/>
<accession>A0A514LI00</accession>
<dbReference type="OrthoDB" id="2933708at2"/>
<dbReference type="AlphaFoldDB" id="A0A514LI00"/>
<dbReference type="RefSeq" id="WP_142088466.1">
    <property type="nucleotide sequence ID" value="NZ_CP035485.1"/>
</dbReference>
<protein>
    <submittedName>
        <fullName evidence="1">Uncharacterized protein</fullName>
    </submittedName>
</protein>
<evidence type="ECO:0000313" key="1">
    <source>
        <dbReference type="EMBL" id="QDI90911.1"/>
    </source>
</evidence>
<organism evidence="1 2">
    <name type="scientific">Salicibibacter halophilus</name>
    <dbReference type="NCBI Taxonomy" id="2502791"/>
    <lineage>
        <taxon>Bacteria</taxon>
        <taxon>Bacillati</taxon>
        <taxon>Bacillota</taxon>
        <taxon>Bacilli</taxon>
        <taxon>Bacillales</taxon>
        <taxon>Bacillaceae</taxon>
        <taxon>Salicibibacter</taxon>
    </lineage>
</organism>
<dbReference type="EMBL" id="CP035485">
    <property type="protein sequence ID" value="QDI90911.1"/>
    <property type="molecule type" value="Genomic_DNA"/>
</dbReference>
<sequence length="78" mass="8936">MANIKCYQEFSEIVINDINKAGLQLRESVHAAKKYENDNVHVHQVVLLDNQINNGNGRKFLVIYNVESNQDNPGKLLR</sequence>
<dbReference type="Proteomes" id="UP000319756">
    <property type="component" value="Chromosome"/>
</dbReference>
<evidence type="ECO:0000313" key="2">
    <source>
        <dbReference type="Proteomes" id="UP000319756"/>
    </source>
</evidence>